<accession>A0AA37RZV8</accession>
<organism evidence="1 2">
    <name type="scientific">Pseudoalteromonas tetraodonis GFC</name>
    <dbReference type="NCBI Taxonomy" id="1315271"/>
    <lineage>
        <taxon>Bacteria</taxon>
        <taxon>Pseudomonadati</taxon>
        <taxon>Pseudomonadota</taxon>
        <taxon>Gammaproteobacteria</taxon>
        <taxon>Alteromonadales</taxon>
        <taxon>Pseudoalteromonadaceae</taxon>
        <taxon>Pseudoalteromonas</taxon>
    </lineage>
</organism>
<dbReference type="RefSeq" id="WP_096038630.1">
    <property type="nucleotide sequence ID" value="NZ_BJXY01000059.1"/>
</dbReference>
<gene>
    <name evidence="1" type="ORF">GCM10007914_04100</name>
</gene>
<dbReference type="Proteomes" id="UP001161408">
    <property type="component" value="Unassembled WGS sequence"/>
</dbReference>
<proteinExistence type="predicted"/>
<evidence type="ECO:0000313" key="1">
    <source>
        <dbReference type="EMBL" id="GLQ01529.1"/>
    </source>
</evidence>
<sequence>MSNVYIEIEFISIVENLDNVFSVKIDDTISLNVTLEKENCTLSVDLTVMESKEFIFDENTGAITGDASLKVLPVSLEKAKAIFWEEESIWGSIRPRSSKDIIAFEANAHKKKIKFSKRVSPSTKENTLTDESETAIKDEHEGLLDSMGVCPEKC</sequence>
<name>A0AA37RZV8_9GAMM</name>
<reference evidence="1" key="1">
    <citation type="journal article" date="2014" name="Int. J. Syst. Evol. Microbiol.">
        <title>Complete genome sequence of Corynebacterium casei LMG S-19264T (=DSM 44701T), isolated from a smear-ripened cheese.</title>
        <authorList>
            <consortium name="US DOE Joint Genome Institute (JGI-PGF)"/>
            <person name="Walter F."/>
            <person name="Albersmeier A."/>
            <person name="Kalinowski J."/>
            <person name="Ruckert C."/>
        </authorList>
    </citation>
    <scope>NUCLEOTIDE SEQUENCE</scope>
    <source>
        <strain evidence="1">NBRC 103034</strain>
    </source>
</reference>
<protein>
    <submittedName>
        <fullName evidence="1">Uncharacterized protein</fullName>
    </submittedName>
</protein>
<keyword evidence="2" id="KW-1185">Reference proteome</keyword>
<dbReference type="AlphaFoldDB" id="A0AA37RZV8"/>
<reference evidence="1" key="2">
    <citation type="submission" date="2023-01" db="EMBL/GenBank/DDBJ databases">
        <title>Draft genome sequence of Pseudoalteromonas tetraodonis strain NBRC 103034.</title>
        <authorList>
            <person name="Sun Q."/>
            <person name="Mori K."/>
        </authorList>
    </citation>
    <scope>NUCLEOTIDE SEQUENCE</scope>
    <source>
        <strain evidence="1">NBRC 103034</strain>
    </source>
</reference>
<evidence type="ECO:0000313" key="2">
    <source>
        <dbReference type="Proteomes" id="UP001161408"/>
    </source>
</evidence>
<comment type="caution">
    <text evidence="1">The sequence shown here is derived from an EMBL/GenBank/DDBJ whole genome shotgun (WGS) entry which is preliminary data.</text>
</comment>
<dbReference type="EMBL" id="BSNE01000002">
    <property type="protein sequence ID" value="GLQ01529.1"/>
    <property type="molecule type" value="Genomic_DNA"/>
</dbReference>